<dbReference type="SUPFAM" id="SSF89372">
    <property type="entry name" value="Fucose-specific lectin"/>
    <property type="match status" value="1"/>
</dbReference>
<dbReference type="InterPro" id="IPR036116">
    <property type="entry name" value="FN3_sf"/>
</dbReference>
<dbReference type="EMBL" id="CAEZUP010000068">
    <property type="protein sequence ID" value="CAB4616778.1"/>
    <property type="molecule type" value="Genomic_DNA"/>
</dbReference>
<dbReference type="CDD" id="cd00063">
    <property type="entry name" value="FN3"/>
    <property type="match status" value="1"/>
</dbReference>
<feature type="domain" description="Fibronectin type-III" evidence="1">
    <location>
        <begin position="482"/>
        <end position="580"/>
    </location>
</feature>
<evidence type="ECO:0000313" key="2">
    <source>
        <dbReference type="EMBL" id="CAB4616778.1"/>
    </source>
</evidence>
<accession>A0A6J6I7Q2</accession>
<organism evidence="2">
    <name type="scientific">freshwater metagenome</name>
    <dbReference type="NCBI Taxonomy" id="449393"/>
    <lineage>
        <taxon>unclassified sequences</taxon>
        <taxon>metagenomes</taxon>
        <taxon>ecological metagenomes</taxon>
    </lineage>
</organism>
<gene>
    <name evidence="2" type="ORF">UFOPK1835_01458</name>
</gene>
<reference evidence="2" key="1">
    <citation type="submission" date="2020-05" db="EMBL/GenBank/DDBJ databases">
        <authorList>
            <person name="Chiriac C."/>
            <person name="Salcher M."/>
            <person name="Ghai R."/>
            <person name="Kavagutti S V."/>
        </authorList>
    </citation>
    <scope>NUCLEOTIDE SEQUENCE</scope>
</reference>
<dbReference type="SMART" id="SM00060">
    <property type="entry name" value="FN3"/>
    <property type="match status" value="1"/>
</dbReference>
<sequence length="586" mass="58131">MNMIASKFRNRVAAALVALVSIAGLTIATVAPASALPITWSGASDLLQSDGRAVISAITTAADGAQLVAAQVRQNFPATNTNGLAVLRKAPGSNSFDPAVWVVNAPTDPSGSAHSVSSLGMQLIARATDTVALWLSVPEDGNATPPAVAASIYSGGTWSAPAYLEAPGASNSTTPAFVLRAGGAITAVLGDASTGLVTADLSAGGVWGSFSTIAGANIDPNAYIDPEMTVAADGTLWIAYSGSAGIPSVIGSSGSGWGSPAVLGEADPDFGDNFSLAMAPDGAGGMRPLVAFSETPFGGGDPSLKLSSRNADGTWTTETIAPAAAARTGLVLGASADGSLALGAIDYTGAVLLMSSSGVGQPWTAPVDLAPQISGVLSPGYVAMAANARGDIVLIIPTVTGTSPNAFGEIWLTGIRAGSGSITEPVLISTETLGENQGAVALSLDLSNFGDALTISWSSFDDDASGSYGLFWLDATGTFPSVPAIPTDVVATVGPDGVTLACTAPVDAGSTAIARYDYRFSTDGGATWSSPVTIGASPCGNTITGLAAGTYVFQVRAVSATGTGPWSQATASVDVISSEAVPAFAG</sequence>
<proteinExistence type="predicted"/>
<dbReference type="InterPro" id="IPR013783">
    <property type="entry name" value="Ig-like_fold"/>
</dbReference>
<name>A0A6J6I7Q2_9ZZZZ</name>
<dbReference type="AlphaFoldDB" id="A0A6J6I7Q2"/>
<evidence type="ECO:0000259" key="1">
    <source>
        <dbReference type="PROSITE" id="PS50853"/>
    </source>
</evidence>
<dbReference type="InterPro" id="IPR003961">
    <property type="entry name" value="FN3_dom"/>
</dbReference>
<dbReference type="PROSITE" id="PS50853">
    <property type="entry name" value="FN3"/>
    <property type="match status" value="1"/>
</dbReference>
<protein>
    <submittedName>
        <fullName evidence="2">Unannotated protein</fullName>
    </submittedName>
</protein>
<dbReference type="Gene3D" id="2.60.40.10">
    <property type="entry name" value="Immunoglobulins"/>
    <property type="match status" value="1"/>
</dbReference>
<dbReference type="SUPFAM" id="SSF49265">
    <property type="entry name" value="Fibronectin type III"/>
    <property type="match status" value="1"/>
</dbReference>